<evidence type="ECO:0000313" key="2">
    <source>
        <dbReference type="Proteomes" id="UP000637788"/>
    </source>
</evidence>
<dbReference type="EMBL" id="BMPQ01000028">
    <property type="protein sequence ID" value="GGL02434.1"/>
    <property type="molecule type" value="Genomic_DNA"/>
</dbReference>
<name>A0A917RDM3_9ACTN</name>
<protein>
    <submittedName>
        <fullName evidence="1">Uncharacterized protein</fullName>
    </submittedName>
</protein>
<dbReference type="AlphaFoldDB" id="A0A917RDM3"/>
<reference evidence="1" key="1">
    <citation type="journal article" date="2014" name="Int. J. Syst. Evol. Microbiol.">
        <title>Complete genome sequence of Corynebacterium casei LMG S-19264T (=DSM 44701T), isolated from a smear-ripened cheese.</title>
        <authorList>
            <consortium name="US DOE Joint Genome Institute (JGI-PGF)"/>
            <person name="Walter F."/>
            <person name="Albersmeier A."/>
            <person name="Kalinowski J."/>
            <person name="Ruckert C."/>
        </authorList>
    </citation>
    <scope>NUCLEOTIDE SEQUENCE</scope>
    <source>
        <strain evidence="1">JCM 3035</strain>
    </source>
</reference>
<comment type="caution">
    <text evidence="1">The sequence shown here is derived from an EMBL/GenBank/DDBJ whole genome shotgun (WGS) entry which is preliminary data.</text>
</comment>
<proteinExistence type="predicted"/>
<sequence length="68" mass="7189">MDWGVSEPHAVVSARAAAAATREALRQEVFILGNSPLITQMLRRTTAPRMALGTGESAGSVQAARKIL</sequence>
<gene>
    <name evidence="1" type="ORF">GCM10010094_74120</name>
</gene>
<evidence type="ECO:0000313" key="1">
    <source>
        <dbReference type="EMBL" id="GGL02434.1"/>
    </source>
</evidence>
<dbReference type="Proteomes" id="UP000637788">
    <property type="component" value="Unassembled WGS sequence"/>
</dbReference>
<organism evidence="1 2">
    <name type="scientific">Streptomyces flaveus</name>
    <dbReference type="NCBI Taxonomy" id="66370"/>
    <lineage>
        <taxon>Bacteria</taxon>
        <taxon>Bacillati</taxon>
        <taxon>Actinomycetota</taxon>
        <taxon>Actinomycetes</taxon>
        <taxon>Kitasatosporales</taxon>
        <taxon>Streptomycetaceae</taxon>
        <taxon>Streptomyces</taxon>
        <taxon>Streptomyces aurantiacus group</taxon>
    </lineage>
</organism>
<accession>A0A917RDM3</accession>
<reference evidence="1" key="2">
    <citation type="submission" date="2020-09" db="EMBL/GenBank/DDBJ databases">
        <authorList>
            <person name="Sun Q."/>
            <person name="Ohkuma M."/>
        </authorList>
    </citation>
    <scope>NUCLEOTIDE SEQUENCE</scope>
    <source>
        <strain evidence="1">JCM 3035</strain>
    </source>
</reference>
<keyword evidence="2" id="KW-1185">Reference proteome</keyword>